<keyword evidence="3" id="KW-1185">Reference proteome</keyword>
<organism evidence="2 3">
    <name type="scientific">Fusarium globosum</name>
    <dbReference type="NCBI Taxonomy" id="78864"/>
    <lineage>
        <taxon>Eukaryota</taxon>
        <taxon>Fungi</taxon>
        <taxon>Dikarya</taxon>
        <taxon>Ascomycota</taxon>
        <taxon>Pezizomycotina</taxon>
        <taxon>Sordariomycetes</taxon>
        <taxon>Hypocreomycetidae</taxon>
        <taxon>Hypocreales</taxon>
        <taxon>Nectriaceae</taxon>
        <taxon>Fusarium</taxon>
        <taxon>Fusarium fujikuroi species complex</taxon>
    </lineage>
</organism>
<sequence length="1028" mass="118388">MDESHLTPVQALSCTNDQLDYLFHHLILPSKLPGHNDTLASNEEFLIDFVIQSLTRFGELSGEDDNVVTNHCISLLENTQDARDSNLYLDSRSVQNSFKRLSEQADAASMYHITEQNAGLIIQRLESSYSFETFELSPTNRAAMATKGRLIREFPATATEVYAKDFNNSCFQEVLVKALVKMSRQAVAEMQPKVRKAQQMHNEDRDTTDPRIVTELLTSFLRGAGTPTEIKAVQKRTREEVSWNNSRDAWTRSPLWLLLRVGLQLTMVRHPRGSQELYKRFMVFMIAQALQLACEKSSSSEVIHLMMAKISGRLCKLGDIEDGPWLHVIKDIVSSASRNLKERWINIQQRHEQPLDLGVLAEFKFEDHTDFSLPELDTFLATIPHRQQLSATKEFKAKPIALALDPFTLPGVNGSVNNDNISFELAAVEAWVENNLSTWLEHHLDSDQSCHGLNTLLEHYHISAERWYTGRPERMSKMLLTIGEIWVAIDKMAVYHNPLMLKYRNEIPREVFSDLLVHSNKDMERLHRLEEYLDDSSGKLKLSALLSYGQRLSFAVEYFRKSPKLQEKKYQIERSAQIDRDKKLQQFRKLKSKYDDIMKKYADMQCEKVLQVEHDVEYYVHTKSKCARCALPAKAKKLKFSPHEWPLPADELEAQTNTFLYTFKPTTEISKRCTAHALQRFMSRTWLCENGETPNQAIASQSECPEYMSLGEFKALAVLPYGYRLQWMNILTQLAMPTVDFNKPETALFLLQMMLQAGPFDEDEPTRHAHTRPTEVKFGSQILKYLNENVSRVQENWESYTSLCSFTCLATRLLALADKSLSTQILELIEKCREISYKWVMHLLCKVQDIEHRTQREEFLEAAVHIALVCIETFNSEGDHFEQVLADEQQAAILLEISIIVHNRADFQQLQGDALYGIMLDRYKITMHRSLPILVNEITSKRSSCLDIAIKRRWPDFAREGEWSLISDHWVTEITGNLQVHVSLLTGQFLVNGSPVSRLPQKYETHQEYQKLFGSATMEVMPSNLPVF</sequence>
<comment type="caution">
    <text evidence="2">The sequence shown here is derived from an EMBL/GenBank/DDBJ whole genome shotgun (WGS) entry which is preliminary data.</text>
</comment>
<dbReference type="EMBL" id="JAAQPF010000310">
    <property type="protein sequence ID" value="KAF5706916.1"/>
    <property type="molecule type" value="Genomic_DNA"/>
</dbReference>
<dbReference type="Pfam" id="PF20255">
    <property type="entry name" value="DUF6606"/>
    <property type="match status" value="1"/>
</dbReference>
<proteinExistence type="predicted"/>
<evidence type="ECO:0000313" key="3">
    <source>
        <dbReference type="Proteomes" id="UP000532311"/>
    </source>
</evidence>
<dbReference type="Proteomes" id="UP000532311">
    <property type="component" value="Unassembled WGS sequence"/>
</dbReference>
<name>A0A8H6D770_9HYPO</name>
<evidence type="ECO:0000313" key="2">
    <source>
        <dbReference type="EMBL" id="KAF5706916.1"/>
    </source>
</evidence>
<evidence type="ECO:0000259" key="1">
    <source>
        <dbReference type="Pfam" id="PF20255"/>
    </source>
</evidence>
<dbReference type="AlphaFoldDB" id="A0A8H6D770"/>
<gene>
    <name evidence="2" type="ORF">FGLOB1_7270</name>
</gene>
<dbReference type="InterPro" id="IPR046541">
    <property type="entry name" value="DUF6606"/>
</dbReference>
<feature type="domain" description="DUF6606" evidence="1">
    <location>
        <begin position="22"/>
        <end position="291"/>
    </location>
</feature>
<reference evidence="2 3" key="1">
    <citation type="submission" date="2020-05" db="EMBL/GenBank/DDBJ databases">
        <title>Identification and distribution of gene clusters putatively required for synthesis of sphingolipid metabolism inhibitors in phylogenetically diverse species of the filamentous fungus Fusarium.</title>
        <authorList>
            <person name="Kim H.-S."/>
            <person name="Busman M."/>
            <person name="Brown D.W."/>
            <person name="Divon H."/>
            <person name="Uhlig S."/>
            <person name="Proctor R.H."/>
        </authorList>
    </citation>
    <scope>NUCLEOTIDE SEQUENCE [LARGE SCALE GENOMIC DNA]</scope>
    <source>
        <strain evidence="2 3">NRRL 26131</strain>
    </source>
</reference>
<protein>
    <recommendedName>
        <fullName evidence="1">DUF6606 domain-containing protein</fullName>
    </recommendedName>
</protein>
<accession>A0A8H6D770</accession>